<proteinExistence type="predicted"/>
<evidence type="ECO:0000313" key="1">
    <source>
        <dbReference type="EMBL" id="CDW20959.1"/>
    </source>
</evidence>
<dbReference type="EMBL" id="HACA01003598">
    <property type="protein sequence ID" value="CDW20959.1"/>
    <property type="molecule type" value="Transcribed_RNA"/>
</dbReference>
<protein>
    <submittedName>
        <fullName evidence="1">Uncharacterized protein</fullName>
    </submittedName>
</protein>
<accession>A0A0K2T4G1</accession>
<organism evidence="1">
    <name type="scientific">Lepeophtheirus salmonis</name>
    <name type="common">Salmon louse</name>
    <name type="synonym">Caligus salmonis</name>
    <dbReference type="NCBI Taxonomy" id="72036"/>
    <lineage>
        <taxon>Eukaryota</taxon>
        <taxon>Metazoa</taxon>
        <taxon>Ecdysozoa</taxon>
        <taxon>Arthropoda</taxon>
        <taxon>Crustacea</taxon>
        <taxon>Multicrustacea</taxon>
        <taxon>Hexanauplia</taxon>
        <taxon>Copepoda</taxon>
        <taxon>Siphonostomatoida</taxon>
        <taxon>Caligidae</taxon>
        <taxon>Lepeophtheirus</taxon>
    </lineage>
</organism>
<sequence>FITEELPLLIPFSFGKTKCGLLACPIALDTNVWGVSEIESNKCEPNTFDSLQESILEAIVNTEKQFLIKACTRLRSS</sequence>
<feature type="non-terminal residue" evidence="1">
    <location>
        <position position="1"/>
    </location>
</feature>
<name>A0A0K2T4G1_LEPSM</name>
<dbReference type="AlphaFoldDB" id="A0A0K2T4G1"/>
<reference evidence="1" key="1">
    <citation type="submission" date="2014-05" db="EMBL/GenBank/DDBJ databases">
        <authorList>
            <person name="Chronopoulou M."/>
        </authorList>
    </citation>
    <scope>NUCLEOTIDE SEQUENCE</scope>
    <source>
        <tissue evidence="1">Whole organism</tissue>
    </source>
</reference>